<dbReference type="GO" id="GO:0030014">
    <property type="term" value="C:CCR4-NOT complex"/>
    <property type="evidence" value="ECO:0007669"/>
    <property type="project" value="InterPro"/>
</dbReference>
<gene>
    <name evidence="3" type="ORF">C2845_PM11G09450</name>
</gene>
<dbReference type="SUPFAM" id="SSF48371">
    <property type="entry name" value="ARM repeat"/>
    <property type="match status" value="1"/>
</dbReference>
<dbReference type="EMBL" id="PQIB02000007">
    <property type="protein sequence ID" value="RLN08185.1"/>
    <property type="molecule type" value="Genomic_DNA"/>
</dbReference>
<dbReference type="OrthoDB" id="678558at2759"/>
<dbReference type="InterPro" id="IPR007216">
    <property type="entry name" value="CNOT9"/>
</dbReference>
<dbReference type="Proteomes" id="UP000275267">
    <property type="component" value="Unassembled WGS sequence"/>
</dbReference>
<comment type="similarity">
    <text evidence="1">Belongs to the CNOT9 family.</text>
</comment>
<organism evidence="3 4">
    <name type="scientific">Panicum miliaceum</name>
    <name type="common">Proso millet</name>
    <name type="synonym">Broomcorn millet</name>
    <dbReference type="NCBI Taxonomy" id="4540"/>
    <lineage>
        <taxon>Eukaryota</taxon>
        <taxon>Viridiplantae</taxon>
        <taxon>Streptophyta</taxon>
        <taxon>Embryophyta</taxon>
        <taxon>Tracheophyta</taxon>
        <taxon>Spermatophyta</taxon>
        <taxon>Magnoliopsida</taxon>
        <taxon>Liliopsida</taxon>
        <taxon>Poales</taxon>
        <taxon>Poaceae</taxon>
        <taxon>PACMAD clade</taxon>
        <taxon>Panicoideae</taxon>
        <taxon>Panicodae</taxon>
        <taxon>Paniceae</taxon>
        <taxon>Panicinae</taxon>
        <taxon>Panicum</taxon>
        <taxon>Panicum sect. Panicum</taxon>
    </lineage>
</organism>
<comment type="caution">
    <text evidence="3">The sequence shown here is derived from an EMBL/GenBank/DDBJ whole genome shotgun (WGS) entry which is preliminary data.</text>
</comment>
<reference evidence="4" key="1">
    <citation type="journal article" date="2019" name="Nat. Commun.">
        <title>The genome of broomcorn millet.</title>
        <authorList>
            <person name="Zou C."/>
            <person name="Miki D."/>
            <person name="Li D."/>
            <person name="Tang Q."/>
            <person name="Xiao L."/>
            <person name="Rajput S."/>
            <person name="Deng P."/>
            <person name="Jia W."/>
            <person name="Huang R."/>
            <person name="Zhang M."/>
            <person name="Sun Y."/>
            <person name="Hu J."/>
            <person name="Fu X."/>
            <person name="Schnable P.S."/>
            <person name="Li F."/>
            <person name="Zhang H."/>
            <person name="Feng B."/>
            <person name="Zhu X."/>
            <person name="Liu R."/>
            <person name="Schnable J.C."/>
            <person name="Zhu J.-K."/>
            <person name="Zhang H."/>
        </authorList>
    </citation>
    <scope>NUCLEOTIDE SEQUENCE [LARGE SCALE GENOMIC DNA]</scope>
</reference>
<evidence type="ECO:0000313" key="3">
    <source>
        <dbReference type="EMBL" id="RLN08185.1"/>
    </source>
</evidence>
<dbReference type="Gene3D" id="1.25.10.10">
    <property type="entry name" value="Leucine-rich Repeat Variant"/>
    <property type="match status" value="1"/>
</dbReference>
<dbReference type="AlphaFoldDB" id="A0A3L6RRD9"/>
<evidence type="ECO:0000256" key="2">
    <source>
        <dbReference type="SAM" id="MobiDB-lite"/>
    </source>
</evidence>
<dbReference type="Pfam" id="PF04078">
    <property type="entry name" value="Rcd1"/>
    <property type="match status" value="1"/>
</dbReference>
<accession>A0A3L6RRD9</accession>
<dbReference type="PANTHER" id="PTHR12262">
    <property type="entry name" value="CCR4-NOT TRANSCRIPTION COMPLEX SUBUNIT 9"/>
    <property type="match status" value="1"/>
</dbReference>
<dbReference type="STRING" id="4540.A0A3L6RRD9"/>
<evidence type="ECO:0000313" key="4">
    <source>
        <dbReference type="Proteomes" id="UP000275267"/>
    </source>
</evidence>
<sequence length="357" mass="38323">MLAPEDFRDIHRQARGDGDLLTLPPAAKAQHGLAHSTSSSNVAPKASWFASANTAVQDIEMTLEEQLVFNLCNPELRGNALVELSKKRETLNNLAPLLWYSFGTIAAVLQEIVSVYPALSPPTLLASAANRACNALALLQTLAAHPETRTPFLEAGIPLYLFPFLKTTSEAKSFKYLRVTSLGVLGALAKVDDTEVVKFLLENEVIPLCLRIMGTGSELSKTVATFIVQKIMLNEVGLQHICATPECFFEAANVLANMVVALAEQPSTRLLKHVIHCYIRLTDDRRACAGLRTHLPEALRNGTFDNCLRDDPAAKHVLQKLLDELVGPAGGAPHPGPGPEAGGSHGGPAQAGPSHTP</sequence>
<dbReference type="FunFam" id="1.25.10.10:FF:000661">
    <property type="entry name" value="Cell differentiation family, Rcd1-like containing protein"/>
    <property type="match status" value="1"/>
</dbReference>
<keyword evidence="4" id="KW-1185">Reference proteome</keyword>
<dbReference type="InterPro" id="IPR016024">
    <property type="entry name" value="ARM-type_fold"/>
</dbReference>
<proteinExistence type="inferred from homology"/>
<dbReference type="GO" id="GO:0006402">
    <property type="term" value="P:mRNA catabolic process"/>
    <property type="evidence" value="ECO:0007669"/>
    <property type="project" value="InterPro"/>
</dbReference>
<dbReference type="InterPro" id="IPR011989">
    <property type="entry name" value="ARM-like"/>
</dbReference>
<name>A0A3L6RRD9_PANMI</name>
<feature type="region of interest" description="Disordered" evidence="2">
    <location>
        <begin position="326"/>
        <end position="357"/>
    </location>
</feature>
<protein>
    <submittedName>
        <fullName evidence="3">Cell differentiation protein rcd1-like isoform X1</fullName>
    </submittedName>
</protein>
<evidence type="ECO:0000256" key="1">
    <source>
        <dbReference type="ARBA" id="ARBA00006385"/>
    </source>
</evidence>